<dbReference type="AlphaFoldDB" id="A0AA50CI27"/>
<name>A0AA50CI27_9HYPH</name>
<dbReference type="Pfam" id="PF00248">
    <property type="entry name" value="Aldo_ket_red"/>
    <property type="match status" value="1"/>
</dbReference>
<dbReference type="CDD" id="cd19097">
    <property type="entry name" value="AKR_unchar"/>
    <property type="match status" value="1"/>
</dbReference>
<dbReference type="InterPro" id="IPR053135">
    <property type="entry name" value="AKR2_Oxidoreductase"/>
</dbReference>
<evidence type="ECO:0000259" key="1">
    <source>
        <dbReference type="Pfam" id="PF00248"/>
    </source>
</evidence>
<organism evidence="2 3">
    <name type="scientific">Shinella sumterensis</name>
    <dbReference type="NCBI Taxonomy" id="1967501"/>
    <lineage>
        <taxon>Bacteria</taxon>
        <taxon>Pseudomonadati</taxon>
        <taxon>Pseudomonadota</taxon>
        <taxon>Alphaproteobacteria</taxon>
        <taxon>Hyphomicrobiales</taxon>
        <taxon>Rhizobiaceae</taxon>
        <taxon>Shinella</taxon>
    </lineage>
</organism>
<dbReference type="Proteomes" id="UP001234585">
    <property type="component" value="Chromosome"/>
</dbReference>
<feature type="domain" description="NADP-dependent oxidoreductase" evidence="1">
    <location>
        <begin position="15"/>
        <end position="299"/>
    </location>
</feature>
<dbReference type="Gene3D" id="3.20.20.100">
    <property type="entry name" value="NADP-dependent oxidoreductase domain"/>
    <property type="match status" value="1"/>
</dbReference>
<dbReference type="SUPFAM" id="SSF51430">
    <property type="entry name" value="NAD(P)-linked oxidoreductase"/>
    <property type="match status" value="1"/>
</dbReference>
<dbReference type="InterPro" id="IPR036812">
    <property type="entry name" value="NAD(P)_OxRdtase_dom_sf"/>
</dbReference>
<dbReference type="EMBL" id="CP132302">
    <property type="protein sequence ID" value="WLR96188.1"/>
    <property type="molecule type" value="Genomic_DNA"/>
</dbReference>
<proteinExistence type="predicted"/>
<evidence type="ECO:0000313" key="2">
    <source>
        <dbReference type="EMBL" id="WLR96188.1"/>
    </source>
</evidence>
<dbReference type="PANTHER" id="PTHR43312">
    <property type="entry name" value="D-THREO-ALDOSE 1-DEHYDROGENASE"/>
    <property type="match status" value="1"/>
</dbReference>
<evidence type="ECO:0000313" key="3">
    <source>
        <dbReference type="Proteomes" id="UP001234585"/>
    </source>
</evidence>
<keyword evidence="3" id="KW-1185">Reference proteome</keyword>
<dbReference type="PANTHER" id="PTHR43312:SF1">
    <property type="entry name" value="NADP-DEPENDENT OXIDOREDUCTASE DOMAIN-CONTAINING PROTEIN"/>
    <property type="match status" value="1"/>
</dbReference>
<protein>
    <submittedName>
        <fullName evidence="2">Aldo/keto reductase</fullName>
    </submittedName>
</protein>
<accession>A0AA50CI27</accession>
<gene>
    <name evidence="2" type="ORF">Q9313_10640</name>
</gene>
<sequence>MELGEVSLNRGGITRLIVGTAQLGMIYGVANQTYLNHDQKLSLLQRARAAGITSFDTARAYGRSENVLGDFIRSGEADGCDVVTKLAPLAELPDDALASHVEDAVRASVRQSQLALGMPTLSTLLLHRAQHLDAWDGRTWETLLRLRDDGQIGVLGVSVQTPDEVLRALEDENVGYVQMPFNLLDHRWASAIAALESRRERRPVKVAVRSIYLQGLLLSDDDAMWERAHVDDSVGARRWMRNTAVNLGLSGIDDLCLAYAAAQTWIDGIVIGIDNEEQLMRNLDLMSQPGLSTSKIAALSAERPAFGADTLDPSKWMRGPL</sequence>
<dbReference type="RefSeq" id="WP_306036639.1">
    <property type="nucleotide sequence ID" value="NZ_CP132302.1"/>
</dbReference>
<reference evidence="2 3" key="1">
    <citation type="submission" date="2023-08" db="EMBL/GenBank/DDBJ databases">
        <title>Pathogen: clinical or host-associated sample.</title>
        <authorList>
            <person name="Hergert J."/>
            <person name="Casey R."/>
            <person name="Wagner J."/>
            <person name="Young E.L."/>
            <person name="Oakeson K.F."/>
        </authorList>
    </citation>
    <scope>NUCLEOTIDE SEQUENCE [LARGE SCALE GENOMIC DNA]</scope>
    <source>
        <strain evidence="2 3">1760953</strain>
    </source>
</reference>
<dbReference type="InterPro" id="IPR023210">
    <property type="entry name" value="NADP_OxRdtase_dom"/>
</dbReference>